<protein>
    <submittedName>
        <fullName evidence="1">Uncharacterized protein</fullName>
    </submittedName>
</protein>
<dbReference type="AlphaFoldDB" id="R0LMB5"/>
<name>R0LMB5_ANAPL</name>
<keyword evidence="2" id="KW-1185">Reference proteome</keyword>
<sequence length="106" mass="11148">MVHMAKPSLGAAYKSCGAGLTCKPTGAWQNKFYVHSTNTYKPNLSPCCGVEPWRVVPCNAVQDGAVSCSAVRHSAARCHALQCHAVKRGAVRYGAVLDCAVQAASV</sequence>
<evidence type="ECO:0000313" key="2">
    <source>
        <dbReference type="Proteomes" id="UP000296049"/>
    </source>
</evidence>
<organism evidence="1 2">
    <name type="scientific">Anas platyrhynchos</name>
    <name type="common">Mallard</name>
    <name type="synonym">Anas boschas</name>
    <dbReference type="NCBI Taxonomy" id="8839"/>
    <lineage>
        <taxon>Eukaryota</taxon>
        <taxon>Metazoa</taxon>
        <taxon>Chordata</taxon>
        <taxon>Craniata</taxon>
        <taxon>Vertebrata</taxon>
        <taxon>Euteleostomi</taxon>
        <taxon>Archelosauria</taxon>
        <taxon>Archosauria</taxon>
        <taxon>Dinosauria</taxon>
        <taxon>Saurischia</taxon>
        <taxon>Theropoda</taxon>
        <taxon>Coelurosauria</taxon>
        <taxon>Aves</taxon>
        <taxon>Neognathae</taxon>
        <taxon>Galloanserae</taxon>
        <taxon>Anseriformes</taxon>
        <taxon>Anatidae</taxon>
        <taxon>Anatinae</taxon>
        <taxon>Anas</taxon>
    </lineage>
</organism>
<reference evidence="2" key="1">
    <citation type="journal article" date="2013" name="Nat. Genet.">
        <title>The duck genome and transcriptome provide insight into an avian influenza virus reservoir species.</title>
        <authorList>
            <person name="Huang Y."/>
            <person name="Li Y."/>
            <person name="Burt D.W."/>
            <person name="Chen H."/>
            <person name="Zhang Y."/>
            <person name="Qian W."/>
            <person name="Kim H."/>
            <person name="Gan S."/>
            <person name="Zhao Y."/>
            <person name="Li J."/>
            <person name="Yi K."/>
            <person name="Feng H."/>
            <person name="Zhu P."/>
            <person name="Li B."/>
            <person name="Liu Q."/>
            <person name="Fairley S."/>
            <person name="Magor K.E."/>
            <person name="Du Z."/>
            <person name="Hu X."/>
            <person name="Goodman L."/>
            <person name="Tafer H."/>
            <person name="Vignal A."/>
            <person name="Lee T."/>
            <person name="Kim K.W."/>
            <person name="Sheng Z."/>
            <person name="An Y."/>
            <person name="Searle S."/>
            <person name="Herrero J."/>
            <person name="Groenen M.A."/>
            <person name="Crooijmans R.P."/>
            <person name="Faraut T."/>
            <person name="Cai Q."/>
            <person name="Webster R.G."/>
            <person name="Aldridge J.R."/>
            <person name="Warren W.C."/>
            <person name="Bartschat S."/>
            <person name="Kehr S."/>
            <person name="Marz M."/>
            <person name="Stadler P.F."/>
            <person name="Smith J."/>
            <person name="Kraus R.H."/>
            <person name="Zhao Y."/>
            <person name="Ren L."/>
            <person name="Fei J."/>
            <person name="Morisson M."/>
            <person name="Kaiser P."/>
            <person name="Griffin D.K."/>
            <person name="Rao M."/>
            <person name="Pitel F."/>
            <person name="Wang J."/>
            <person name="Li N."/>
        </authorList>
    </citation>
    <scope>NUCLEOTIDE SEQUENCE [LARGE SCALE GENOMIC DNA]</scope>
</reference>
<evidence type="ECO:0000313" key="1">
    <source>
        <dbReference type="EMBL" id="EOB06849.1"/>
    </source>
</evidence>
<dbReference type="Proteomes" id="UP000296049">
    <property type="component" value="Unassembled WGS sequence"/>
</dbReference>
<gene>
    <name evidence="1" type="ORF">Anapl_06423</name>
</gene>
<accession>R0LMB5</accession>
<dbReference type="EMBL" id="KB742579">
    <property type="protein sequence ID" value="EOB06849.1"/>
    <property type="molecule type" value="Genomic_DNA"/>
</dbReference>
<proteinExistence type="predicted"/>